<evidence type="ECO:0000256" key="2">
    <source>
        <dbReference type="SAM" id="SignalP"/>
    </source>
</evidence>
<dbReference type="AlphaFoldDB" id="A0AAN1XW85"/>
<dbReference type="KEGG" id="vab:WPS_18360"/>
<dbReference type="PANTHER" id="PTHR37947:SF2">
    <property type="entry name" value="VON WILLEBRAND FACTOR TYPE A"/>
    <property type="match status" value="1"/>
</dbReference>
<feature type="chain" id="PRO_5043015120" description="VWFA domain-containing protein" evidence="2">
    <location>
        <begin position="26"/>
        <end position="307"/>
    </location>
</feature>
<gene>
    <name evidence="4" type="ORF">WPS_18360</name>
</gene>
<dbReference type="Gene3D" id="3.40.50.410">
    <property type="entry name" value="von Willebrand factor, type A domain"/>
    <property type="match status" value="1"/>
</dbReference>
<protein>
    <recommendedName>
        <fullName evidence="3">VWFA domain-containing protein</fullName>
    </recommendedName>
</protein>
<accession>A0AAN1XW85</accession>
<reference evidence="4 5" key="1">
    <citation type="journal article" date="2022" name="ISME Commun">
        <title>Vulcanimicrobium alpinus gen. nov. sp. nov., the first cultivated representative of the candidate phylum 'Eremiobacterota', is a metabolically versatile aerobic anoxygenic phototroph.</title>
        <authorList>
            <person name="Yabe S."/>
            <person name="Muto K."/>
            <person name="Abe K."/>
            <person name="Yokota A."/>
            <person name="Staudigel H."/>
            <person name="Tebo B.M."/>
        </authorList>
    </citation>
    <scope>NUCLEOTIDE SEQUENCE [LARGE SCALE GENOMIC DNA]</scope>
    <source>
        <strain evidence="4 5">WC8-2</strain>
    </source>
</reference>
<keyword evidence="2" id="KW-0732">Signal</keyword>
<evidence type="ECO:0000313" key="4">
    <source>
        <dbReference type="EMBL" id="BDE06560.1"/>
    </source>
</evidence>
<organism evidence="4 5">
    <name type="scientific">Vulcanimicrobium alpinum</name>
    <dbReference type="NCBI Taxonomy" id="3016050"/>
    <lineage>
        <taxon>Bacteria</taxon>
        <taxon>Bacillati</taxon>
        <taxon>Vulcanimicrobiota</taxon>
        <taxon>Vulcanimicrobiia</taxon>
        <taxon>Vulcanimicrobiales</taxon>
        <taxon>Vulcanimicrobiaceae</taxon>
        <taxon>Vulcanimicrobium</taxon>
    </lineage>
</organism>
<dbReference type="PROSITE" id="PS50234">
    <property type="entry name" value="VWFA"/>
    <property type="match status" value="1"/>
</dbReference>
<dbReference type="RefSeq" id="WP_317994220.1">
    <property type="nucleotide sequence ID" value="NZ_AP025523.1"/>
</dbReference>
<evidence type="ECO:0000256" key="1">
    <source>
        <dbReference type="SAM" id="Phobius"/>
    </source>
</evidence>
<keyword evidence="5" id="KW-1185">Reference proteome</keyword>
<dbReference type="SMART" id="SM00327">
    <property type="entry name" value="VWA"/>
    <property type="match status" value="1"/>
</dbReference>
<proteinExistence type="predicted"/>
<dbReference type="Proteomes" id="UP001317532">
    <property type="component" value="Chromosome"/>
</dbReference>
<keyword evidence="1" id="KW-0472">Membrane</keyword>
<feature type="transmembrane region" description="Helical" evidence="1">
    <location>
        <begin position="285"/>
        <end position="304"/>
    </location>
</feature>
<name>A0AAN1XW85_UNVUL</name>
<dbReference type="InterPro" id="IPR002035">
    <property type="entry name" value="VWF_A"/>
</dbReference>
<feature type="signal peptide" evidence="2">
    <location>
        <begin position="1"/>
        <end position="25"/>
    </location>
</feature>
<feature type="transmembrane region" description="Helical" evidence="1">
    <location>
        <begin position="56"/>
        <end position="75"/>
    </location>
</feature>
<keyword evidence="1" id="KW-0812">Transmembrane</keyword>
<dbReference type="EMBL" id="AP025523">
    <property type="protein sequence ID" value="BDE06560.1"/>
    <property type="molecule type" value="Genomic_DNA"/>
</dbReference>
<dbReference type="PANTHER" id="PTHR37947">
    <property type="entry name" value="BLL2462 PROTEIN"/>
    <property type="match status" value="1"/>
</dbReference>
<sequence>MTVTHPWWLLAGLVLAAAFLALAHAASRRADAAALAYSNLAFFEAATARRIDPALALAVATACGIALLGAALAGIRIVATLPSGAGAVVLCVDTSGSMRSTDVAPSRSDAAAAAVRAFVDAVPDGTRIGIVAFSSAAGVVQPLTDDKDVARDAIGRIPPPNGGTAIGDALSAAARLLPPAGRRAIVLITDGVNNLGSDPSQAAPQIGAGGIEIDTIGIGTNDSGQLVPGTDQTASIDEDALRQIAEAAHGAYARANDAGTLRGRLAALAHSTTAEKKRIDASLPLALAGGLVAIAGLGAGMLAGRFP</sequence>
<evidence type="ECO:0000259" key="3">
    <source>
        <dbReference type="PROSITE" id="PS50234"/>
    </source>
</evidence>
<dbReference type="SUPFAM" id="SSF53300">
    <property type="entry name" value="vWA-like"/>
    <property type="match status" value="1"/>
</dbReference>
<dbReference type="Pfam" id="PF13519">
    <property type="entry name" value="VWA_2"/>
    <property type="match status" value="1"/>
</dbReference>
<dbReference type="InterPro" id="IPR036465">
    <property type="entry name" value="vWFA_dom_sf"/>
</dbReference>
<feature type="domain" description="VWFA" evidence="3">
    <location>
        <begin position="87"/>
        <end position="268"/>
    </location>
</feature>
<evidence type="ECO:0000313" key="5">
    <source>
        <dbReference type="Proteomes" id="UP001317532"/>
    </source>
</evidence>
<keyword evidence="1" id="KW-1133">Transmembrane helix</keyword>